<keyword evidence="4" id="KW-1185">Reference proteome</keyword>
<gene>
    <name evidence="3" type="ORF">VTK73DRAFT_816</name>
</gene>
<dbReference type="PANTHER" id="PTHR10555">
    <property type="entry name" value="SORTING NEXIN"/>
    <property type="match status" value="1"/>
</dbReference>
<dbReference type="Proteomes" id="UP001586593">
    <property type="component" value="Unassembled WGS sequence"/>
</dbReference>
<feature type="domain" description="PX" evidence="2">
    <location>
        <begin position="68"/>
        <end position="143"/>
    </location>
</feature>
<proteinExistence type="predicted"/>
<feature type="compositionally biased region" description="Polar residues" evidence="1">
    <location>
        <begin position="1"/>
        <end position="27"/>
    </location>
</feature>
<dbReference type="SUPFAM" id="SSF64268">
    <property type="entry name" value="PX domain"/>
    <property type="match status" value="1"/>
</dbReference>
<feature type="compositionally biased region" description="Low complexity" evidence="1">
    <location>
        <begin position="36"/>
        <end position="55"/>
    </location>
</feature>
<sequence>MATIDQDNFSNISWHSEHNNGQGSSRETPSRDAPSAGDPEQAPAEGPAERAAPAVPREDLEFDLGGEVLECTVSEPHKENDGTKDAYVSYLITTHSTFPSFQKPTTTVRRRFTDFVFLYKALSKDYQAAAVPPLPDKQRMDAS</sequence>
<feature type="region of interest" description="Disordered" evidence="1">
    <location>
        <begin position="1"/>
        <end position="63"/>
    </location>
</feature>
<dbReference type="PANTHER" id="PTHR10555:SF170">
    <property type="entry name" value="FI18122P1"/>
    <property type="match status" value="1"/>
</dbReference>
<accession>A0ABR3VUF4</accession>
<dbReference type="Gene3D" id="3.30.1520.10">
    <property type="entry name" value="Phox-like domain"/>
    <property type="match status" value="1"/>
</dbReference>
<evidence type="ECO:0000313" key="3">
    <source>
        <dbReference type="EMBL" id="KAL1845246.1"/>
    </source>
</evidence>
<protein>
    <recommendedName>
        <fullName evidence="2">PX domain-containing protein</fullName>
    </recommendedName>
</protein>
<dbReference type="InterPro" id="IPR036871">
    <property type="entry name" value="PX_dom_sf"/>
</dbReference>
<dbReference type="EMBL" id="JAZHXJ010001179">
    <property type="protein sequence ID" value="KAL1845246.1"/>
    <property type="molecule type" value="Genomic_DNA"/>
</dbReference>
<dbReference type="Pfam" id="PF00787">
    <property type="entry name" value="PX"/>
    <property type="match status" value="1"/>
</dbReference>
<dbReference type="PROSITE" id="PS50195">
    <property type="entry name" value="PX"/>
    <property type="match status" value="1"/>
</dbReference>
<evidence type="ECO:0000256" key="1">
    <source>
        <dbReference type="SAM" id="MobiDB-lite"/>
    </source>
</evidence>
<dbReference type="InterPro" id="IPR001683">
    <property type="entry name" value="PX_dom"/>
</dbReference>
<name>A0ABR3VUF4_9PEZI</name>
<evidence type="ECO:0000259" key="2">
    <source>
        <dbReference type="PROSITE" id="PS50195"/>
    </source>
</evidence>
<organism evidence="3 4">
    <name type="scientific">Phialemonium thermophilum</name>
    <dbReference type="NCBI Taxonomy" id="223376"/>
    <lineage>
        <taxon>Eukaryota</taxon>
        <taxon>Fungi</taxon>
        <taxon>Dikarya</taxon>
        <taxon>Ascomycota</taxon>
        <taxon>Pezizomycotina</taxon>
        <taxon>Sordariomycetes</taxon>
        <taxon>Sordariomycetidae</taxon>
        <taxon>Cephalothecales</taxon>
        <taxon>Cephalothecaceae</taxon>
        <taxon>Phialemonium</taxon>
    </lineage>
</organism>
<evidence type="ECO:0000313" key="4">
    <source>
        <dbReference type="Proteomes" id="UP001586593"/>
    </source>
</evidence>
<comment type="caution">
    <text evidence="3">The sequence shown here is derived from an EMBL/GenBank/DDBJ whole genome shotgun (WGS) entry which is preliminary data.</text>
</comment>
<reference evidence="3 4" key="1">
    <citation type="journal article" date="2024" name="Commun. Biol.">
        <title>Comparative genomic analysis of thermophilic fungi reveals convergent evolutionary adaptations and gene losses.</title>
        <authorList>
            <person name="Steindorff A.S."/>
            <person name="Aguilar-Pontes M.V."/>
            <person name="Robinson A.J."/>
            <person name="Andreopoulos B."/>
            <person name="LaButti K."/>
            <person name="Kuo A."/>
            <person name="Mondo S."/>
            <person name="Riley R."/>
            <person name="Otillar R."/>
            <person name="Haridas S."/>
            <person name="Lipzen A."/>
            <person name="Grimwood J."/>
            <person name="Schmutz J."/>
            <person name="Clum A."/>
            <person name="Reid I.D."/>
            <person name="Moisan M.C."/>
            <person name="Butler G."/>
            <person name="Nguyen T.T.M."/>
            <person name="Dewar K."/>
            <person name="Conant G."/>
            <person name="Drula E."/>
            <person name="Henrissat B."/>
            <person name="Hansel C."/>
            <person name="Singer S."/>
            <person name="Hutchinson M.I."/>
            <person name="de Vries R.P."/>
            <person name="Natvig D.O."/>
            <person name="Powell A.J."/>
            <person name="Tsang A."/>
            <person name="Grigoriev I.V."/>
        </authorList>
    </citation>
    <scope>NUCLEOTIDE SEQUENCE [LARGE SCALE GENOMIC DNA]</scope>
    <source>
        <strain evidence="3 4">ATCC 24622</strain>
    </source>
</reference>